<dbReference type="OrthoDB" id="7507670at2"/>
<protein>
    <recommendedName>
        <fullName evidence="4">Sugar transporter</fullName>
    </recommendedName>
</protein>
<dbReference type="AlphaFoldDB" id="A0A2A2SG56"/>
<dbReference type="RefSeq" id="WP_095998488.1">
    <property type="nucleotide sequence ID" value="NZ_NSLI01000003.1"/>
</dbReference>
<keyword evidence="1" id="KW-0472">Membrane</keyword>
<name>A0A2A2SG56_9SPHN</name>
<accession>A0A2A2SG56</accession>
<evidence type="ECO:0008006" key="4">
    <source>
        <dbReference type="Google" id="ProtNLM"/>
    </source>
</evidence>
<keyword evidence="1" id="KW-0812">Transmembrane</keyword>
<evidence type="ECO:0000313" key="2">
    <source>
        <dbReference type="EMBL" id="PAX08246.1"/>
    </source>
</evidence>
<keyword evidence="1" id="KW-1133">Transmembrane helix</keyword>
<gene>
    <name evidence="2" type="ORF">CKY28_11835</name>
</gene>
<evidence type="ECO:0000313" key="3">
    <source>
        <dbReference type="Proteomes" id="UP000218151"/>
    </source>
</evidence>
<dbReference type="Proteomes" id="UP000218151">
    <property type="component" value="Unassembled WGS sequence"/>
</dbReference>
<keyword evidence="3" id="KW-1185">Reference proteome</keyword>
<dbReference type="PROSITE" id="PS51257">
    <property type="entry name" value="PROKAR_LIPOPROTEIN"/>
    <property type="match status" value="1"/>
</dbReference>
<dbReference type="EMBL" id="NSLI01000003">
    <property type="protein sequence ID" value="PAX08246.1"/>
    <property type="molecule type" value="Genomic_DNA"/>
</dbReference>
<feature type="transmembrane region" description="Helical" evidence="1">
    <location>
        <begin position="116"/>
        <end position="136"/>
    </location>
</feature>
<organism evidence="2 3">
    <name type="scientific">Sphingomonas lenta</name>
    <dbReference type="NCBI Taxonomy" id="1141887"/>
    <lineage>
        <taxon>Bacteria</taxon>
        <taxon>Pseudomonadati</taxon>
        <taxon>Pseudomonadota</taxon>
        <taxon>Alphaproteobacteria</taxon>
        <taxon>Sphingomonadales</taxon>
        <taxon>Sphingomonadaceae</taxon>
        <taxon>Sphingomonas</taxon>
    </lineage>
</organism>
<comment type="caution">
    <text evidence="2">The sequence shown here is derived from an EMBL/GenBank/DDBJ whole genome shotgun (WGS) entry which is preliminary data.</text>
</comment>
<feature type="transmembrane region" description="Helical" evidence="1">
    <location>
        <begin position="57"/>
        <end position="78"/>
    </location>
</feature>
<reference evidence="3" key="1">
    <citation type="submission" date="2017-09" db="EMBL/GenBank/DDBJ databases">
        <authorList>
            <person name="Feng G."/>
            <person name="Zhu H."/>
        </authorList>
    </citation>
    <scope>NUCLEOTIDE SEQUENCE [LARGE SCALE GENOMIC DNA]</scope>
    <source>
        <strain evidence="3">1PNM-20</strain>
    </source>
</reference>
<proteinExistence type="predicted"/>
<evidence type="ECO:0000256" key="1">
    <source>
        <dbReference type="SAM" id="Phobius"/>
    </source>
</evidence>
<sequence>MTAAYRRAPAWFRVVAALLLVWGVAGCYACFQQFRLGADAMGPATDYDRTLYASLPIWYDPLYAVATSAGLLGALALLARSRLALPLFALSLFAVLVQFGYLFAASDLVATKGAAATLPFPIFIALVAAGATWLSARAMRRGWIG</sequence>
<feature type="transmembrane region" description="Helical" evidence="1">
    <location>
        <begin position="85"/>
        <end position="104"/>
    </location>
</feature>